<sequence length="289" mass="33818">MQKLKNSVLDRMIEEKLTSKEIDFLIYVSRYQDDSGKVSGIHYKELCETMHMSYQGFYDVKQSLQEKGFVAVEKSNRIDHDITILKNGYVDMNDITEGYVNTNHHIFYDEEFFGMKAGSKLLAMELLRMSYAGTGGEKGQFRIGTKRFYEKYTKMFSVTKRVMRTYLMELKRFFSIGIVDGMYYMRPKISVYKQPGQASENENYAAHNVNVICRRNKIKDPRKKDLKDVMDLVRQYKKEAARVKMNIFDLLKQAIEKSLQVLNDGSEVIKNRSLKPKLIHSILKRELAV</sequence>
<reference evidence="1 2" key="1">
    <citation type="submission" date="2020-08" db="EMBL/GenBank/DDBJ databases">
        <title>Genome public.</title>
        <authorList>
            <person name="Liu C."/>
            <person name="Sun Q."/>
        </authorList>
    </citation>
    <scope>NUCLEOTIDE SEQUENCE [LARGE SCALE GENOMIC DNA]</scope>
    <source>
        <strain evidence="1 2">BX0805</strain>
    </source>
</reference>
<dbReference type="InterPro" id="IPR036388">
    <property type="entry name" value="WH-like_DNA-bd_sf"/>
</dbReference>
<dbReference type="Gene3D" id="1.10.10.10">
    <property type="entry name" value="Winged helix-like DNA-binding domain superfamily/Winged helix DNA-binding domain"/>
    <property type="match status" value="1"/>
</dbReference>
<protein>
    <recommendedName>
        <fullName evidence="3">Replication protein</fullName>
    </recommendedName>
</protein>
<name>A0ABR7IDE6_9FIRM</name>
<proteinExistence type="predicted"/>
<dbReference type="RefSeq" id="WP_176924463.1">
    <property type="nucleotide sequence ID" value="NZ_JACOQH010000016.1"/>
</dbReference>
<evidence type="ECO:0008006" key="3">
    <source>
        <dbReference type="Google" id="ProtNLM"/>
    </source>
</evidence>
<dbReference type="EMBL" id="JACOQH010000016">
    <property type="protein sequence ID" value="MBC5754967.1"/>
    <property type="molecule type" value="Genomic_DNA"/>
</dbReference>
<evidence type="ECO:0000313" key="2">
    <source>
        <dbReference type="Proteomes" id="UP000621540"/>
    </source>
</evidence>
<comment type="caution">
    <text evidence="1">The sequence shown here is derived from an EMBL/GenBank/DDBJ whole genome shotgun (WGS) entry which is preliminary data.</text>
</comment>
<dbReference type="Proteomes" id="UP000621540">
    <property type="component" value="Unassembled WGS sequence"/>
</dbReference>
<gene>
    <name evidence="1" type="ORF">H8Z76_13340</name>
</gene>
<evidence type="ECO:0000313" key="1">
    <source>
        <dbReference type="EMBL" id="MBC5754967.1"/>
    </source>
</evidence>
<accession>A0ABR7IDE6</accession>
<organism evidence="1 2">
    <name type="scientific">Roseburia yibonii</name>
    <dbReference type="NCBI Taxonomy" id="2763063"/>
    <lineage>
        <taxon>Bacteria</taxon>
        <taxon>Bacillati</taxon>
        <taxon>Bacillota</taxon>
        <taxon>Clostridia</taxon>
        <taxon>Lachnospirales</taxon>
        <taxon>Lachnospiraceae</taxon>
        <taxon>Roseburia</taxon>
    </lineage>
</organism>
<keyword evidence="2" id="KW-1185">Reference proteome</keyword>